<dbReference type="PANTHER" id="PTHR18901:SF38">
    <property type="entry name" value="PSEUDOURIDINE-5'-PHOSPHATASE"/>
    <property type="match status" value="1"/>
</dbReference>
<reference evidence="2 3" key="2">
    <citation type="submission" date="2024-07" db="EMBL/GenBank/DDBJ databases">
        <authorList>
            <person name="Akdeniz Z."/>
        </authorList>
    </citation>
    <scope>NUCLEOTIDE SEQUENCE [LARGE SCALE GENOMIC DNA]</scope>
</reference>
<dbReference type="Proteomes" id="UP001642409">
    <property type="component" value="Unassembled WGS sequence"/>
</dbReference>
<evidence type="ECO:0000313" key="3">
    <source>
        <dbReference type="Proteomes" id="UP001642409"/>
    </source>
</evidence>
<dbReference type="PRINTS" id="PR00413">
    <property type="entry name" value="HADHALOGNASE"/>
</dbReference>
<dbReference type="NCBIfam" id="TIGR01549">
    <property type="entry name" value="HAD-SF-IA-v1"/>
    <property type="match status" value="1"/>
</dbReference>
<dbReference type="PANTHER" id="PTHR18901">
    <property type="entry name" value="2-DEOXYGLUCOSE-6-PHOSPHATE PHOSPHATASE 2"/>
    <property type="match status" value="1"/>
</dbReference>
<dbReference type="SFLD" id="SFLDG01129">
    <property type="entry name" value="C1.5:_HAD__Beta-PGM__Phosphata"/>
    <property type="match status" value="1"/>
</dbReference>
<dbReference type="AlphaFoldDB" id="A0AA86N5C9"/>
<evidence type="ECO:0000313" key="2">
    <source>
        <dbReference type="EMBL" id="CAL6100784.1"/>
    </source>
</evidence>
<name>A0AA86N5C9_9EUKA</name>
<gene>
    <name evidence="2" type="ORF">HINF_LOCUS70719</name>
    <name evidence="1" type="ORF">HINF_LOCUS864</name>
</gene>
<organism evidence="1">
    <name type="scientific">Hexamita inflata</name>
    <dbReference type="NCBI Taxonomy" id="28002"/>
    <lineage>
        <taxon>Eukaryota</taxon>
        <taxon>Metamonada</taxon>
        <taxon>Diplomonadida</taxon>
        <taxon>Hexamitidae</taxon>
        <taxon>Hexamitinae</taxon>
        <taxon>Hexamita</taxon>
    </lineage>
</organism>
<dbReference type="NCBIfam" id="TIGR01509">
    <property type="entry name" value="HAD-SF-IA-v3"/>
    <property type="match status" value="1"/>
</dbReference>
<keyword evidence="3" id="KW-1185">Reference proteome</keyword>
<dbReference type="SFLD" id="SFLDS00003">
    <property type="entry name" value="Haloacid_Dehalogenase"/>
    <property type="match status" value="1"/>
</dbReference>
<protein>
    <submittedName>
        <fullName evidence="1">Beta-phosphoglucomutase</fullName>
    </submittedName>
</protein>
<dbReference type="Pfam" id="PF13419">
    <property type="entry name" value="HAD_2"/>
    <property type="match status" value="1"/>
</dbReference>
<dbReference type="InterPro" id="IPR023198">
    <property type="entry name" value="PGP-like_dom2"/>
</dbReference>
<sequence length="219" mass="25031">MTSKFQLIMKDKKAIVFDFDGTLIDSLDAWGTADNQFFQKRNLQFDQHTYLNAITGLNLQQSAEYIIAKYNLQETPEQVIAEWSASYDEIFSKVSFYPKALEFLHFLKDSQIPFGIATAGPRKVFDIIFREHQDLKQHVTYVSCNDVHASKPDPAVYFECMKRMGVTPQDCVVFEDTVSGLTGAANTGSTVVCALTDQQKRQEKLQLSHHYFETYSELI</sequence>
<dbReference type="InterPro" id="IPR036412">
    <property type="entry name" value="HAD-like_sf"/>
</dbReference>
<proteinExistence type="predicted"/>
<reference evidence="1" key="1">
    <citation type="submission" date="2023-06" db="EMBL/GenBank/DDBJ databases">
        <authorList>
            <person name="Kurt Z."/>
        </authorList>
    </citation>
    <scope>NUCLEOTIDE SEQUENCE</scope>
</reference>
<comment type="caution">
    <text evidence="1">The sequence shown here is derived from an EMBL/GenBank/DDBJ whole genome shotgun (WGS) entry which is preliminary data.</text>
</comment>
<dbReference type="Gene3D" id="3.40.50.1000">
    <property type="entry name" value="HAD superfamily/HAD-like"/>
    <property type="match status" value="1"/>
</dbReference>
<dbReference type="Gene3D" id="1.10.150.240">
    <property type="entry name" value="Putative phosphatase, domain 2"/>
    <property type="match status" value="1"/>
</dbReference>
<dbReference type="InterPro" id="IPR041492">
    <property type="entry name" value="HAD_2"/>
</dbReference>
<evidence type="ECO:0000313" key="1">
    <source>
        <dbReference type="EMBL" id="CAI9913219.1"/>
    </source>
</evidence>
<accession>A0AA86N5C9</accession>
<dbReference type="EMBL" id="CATOUU010000021">
    <property type="protein sequence ID" value="CAI9913219.1"/>
    <property type="molecule type" value="Genomic_DNA"/>
</dbReference>
<dbReference type="InterPro" id="IPR023214">
    <property type="entry name" value="HAD_sf"/>
</dbReference>
<dbReference type="SUPFAM" id="SSF56784">
    <property type="entry name" value="HAD-like"/>
    <property type="match status" value="1"/>
</dbReference>
<dbReference type="InterPro" id="IPR006439">
    <property type="entry name" value="HAD-SF_hydro_IA"/>
</dbReference>
<dbReference type="CDD" id="cd07505">
    <property type="entry name" value="HAD_BPGM-like"/>
    <property type="match status" value="1"/>
</dbReference>
<dbReference type="GO" id="GO:0016791">
    <property type="term" value="F:phosphatase activity"/>
    <property type="evidence" value="ECO:0007669"/>
    <property type="project" value="TreeGrafter"/>
</dbReference>
<dbReference type="EMBL" id="CAXDID020000534">
    <property type="protein sequence ID" value="CAL6100784.1"/>
    <property type="molecule type" value="Genomic_DNA"/>
</dbReference>